<dbReference type="InterPro" id="IPR000182">
    <property type="entry name" value="GNAT_dom"/>
</dbReference>
<proteinExistence type="inferred from homology"/>
<comment type="similarity">
    <text evidence="1">Belongs to the aspartyl/asparaginyl beta-hydroxylase family.</text>
</comment>
<dbReference type="Pfam" id="PF05118">
    <property type="entry name" value="Asp_Arg_Hydrox"/>
    <property type="match status" value="1"/>
</dbReference>
<dbReference type="OrthoDB" id="438431at2759"/>
<dbReference type="Gene3D" id="2.60.120.330">
    <property type="entry name" value="B-lactam Antibiotic, Isopenicillin N Synthase, Chain"/>
    <property type="match status" value="1"/>
</dbReference>
<dbReference type="GO" id="GO:0016747">
    <property type="term" value="F:acyltransferase activity, transferring groups other than amino-acyl groups"/>
    <property type="evidence" value="ECO:0007669"/>
    <property type="project" value="InterPro"/>
</dbReference>
<dbReference type="PANTHER" id="PTHR43305">
    <property type="entry name" value="FAMILY N-ACETYLTRANSFERASE, PUTATIVE (AFU_ORTHOLOGUE AFUA_2G01380)-RELATED"/>
    <property type="match status" value="1"/>
</dbReference>
<keyword evidence="5" id="KW-1185">Reference proteome</keyword>
<dbReference type="STRING" id="554055.A0A2P6V7U7"/>
<dbReference type="PROSITE" id="PS51186">
    <property type="entry name" value="GNAT"/>
    <property type="match status" value="1"/>
</dbReference>
<dbReference type="Proteomes" id="UP000239649">
    <property type="component" value="Unassembled WGS sequence"/>
</dbReference>
<name>A0A2P6V7U7_9CHLO</name>
<organism evidence="4 5">
    <name type="scientific">Micractinium conductrix</name>
    <dbReference type="NCBI Taxonomy" id="554055"/>
    <lineage>
        <taxon>Eukaryota</taxon>
        <taxon>Viridiplantae</taxon>
        <taxon>Chlorophyta</taxon>
        <taxon>core chlorophytes</taxon>
        <taxon>Trebouxiophyceae</taxon>
        <taxon>Chlorellales</taxon>
        <taxon>Chlorellaceae</taxon>
        <taxon>Chlorella clade</taxon>
        <taxon>Micractinium</taxon>
    </lineage>
</organism>
<dbReference type="EMBL" id="LHPF02000021">
    <property type="protein sequence ID" value="PSC70167.1"/>
    <property type="molecule type" value="Genomic_DNA"/>
</dbReference>
<dbReference type="Pfam" id="PF00583">
    <property type="entry name" value="Acetyltransf_1"/>
    <property type="match status" value="1"/>
</dbReference>
<protein>
    <submittedName>
        <fullName evidence="4">Beta-aspartyl asparaginyl family</fullName>
    </submittedName>
</protein>
<feature type="region of interest" description="Disordered" evidence="2">
    <location>
        <begin position="351"/>
        <end position="372"/>
    </location>
</feature>
<dbReference type="SUPFAM" id="SSF51197">
    <property type="entry name" value="Clavaminate synthase-like"/>
    <property type="match status" value="1"/>
</dbReference>
<dbReference type="InterPro" id="IPR016181">
    <property type="entry name" value="Acyl_CoA_acyltransferase"/>
</dbReference>
<dbReference type="PANTHER" id="PTHR43305:SF1">
    <property type="entry name" value="FAMILY N-ACETYLTRANSFERASE, PUTATIVE (AFU_ORTHOLOGUE AFUA_2G01380)-RELATED"/>
    <property type="match status" value="1"/>
</dbReference>
<reference evidence="4 5" key="1">
    <citation type="journal article" date="2018" name="Plant J.">
        <title>Genome sequences of Chlorella sorokiniana UTEX 1602 and Micractinium conductrix SAG 241.80: implications to maltose excretion by a green alga.</title>
        <authorList>
            <person name="Arriola M.B."/>
            <person name="Velmurugan N."/>
            <person name="Zhang Y."/>
            <person name="Plunkett M.H."/>
            <person name="Hondzo H."/>
            <person name="Barney B.M."/>
        </authorList>
    </citation>
    <scope>NUCLEOTIDE SEQUENCE [LARGE SCALE GENOMIC DNA]</scope>
    <source>
        <strain evidence="4 5">SAG 241.80</strain>
    </source>
</reference>
<evidence type="ECO:0000256" key="2">
    <source>
        <dbReference type="SAM" id="MobiDB-lite"/>
    </source>
</evidence>
<evidence type="ECO:0000313" key="5">
    <source>
        <dbReference type="Proteomes" id="UP000239649"/>
    </source>
</evidence>
<dbReference type="InterPro" id="IPR052777">
    <property type="entry name" value="Acetyltransferase_Enz"/>
</dbReference>
<evidence type="ECO:0000259" key="3">
    <source>
        <dbReference type="PROSITE" id="PS51186"/>
    </source>
</evidence>
<feature type="domain" description="N-acetyltransferase" evidence="3">
    <location>
        <begin position="396"/>
        <end position="592"/>
    </location>
</feature>
<dbReference type="AlphaFoldDB" id="A0A2P6V7U7"/>
<evidence type="ECO:0000313" key="4">
    <source>
        <dbReference type="EMBL" id="PSC70167.1"/>
    </source>
</evidence>
<gene>
    <name evidence="4" type="ORF">C2E20_6384</name>
</gene>
<dbReference type="InterPro" id="IPR027443">
    <property type="entry name" value="IPNS-like_sf"/>
</dbReference>
<dbReference type="SUPFAM" id="SSF55729">
    <property type="entry name" value="Acyl-CoA N-acyltransferases (Nat)"/>
    <property type="match status" value="1"/>
</dbReference>
<dbReference type="InterPro" id="IPR007803">
    <property type="entry name" value="Asp/Arg/Pro-Hydrxlase"/>
</dbReference>
<sequence length="613" mass="64172">MAAPGASVAICARTAAPRAPVGGHRQHLAAPASAAPQQRRQSRRRRIPSPPAATLAPGLEALRAAAPPLSEEHLAQAVRSAFGELFWGALAAPRVLASFERVMAGEEHIQEHPGLGLEHSNSYIEGLSTQPFFEVHCGAYKWLEAIEQQAAEIQQEFFEVTADADLARKGNNIWVPAVRGDAGGYGDDWRTLVLQDRGHWDENNALLFPRTAQIVKDLNAPTQEVFFARQPAGTGIKSHTDYVNFIQTSHLGLQVPEGDCWIKVGEEKRNWEEGKVIVCHTSFMHETSNNTDGERVVLIFRHFHPEVTPLERVALQFLFDALDAGTAAGVAAAAAAARQSLAGMGAASLVGGGSRGSKKHKKGKGAAGGGSKGFGGAAPKGFGGKATLPLPRCNAVAVRPVITPDQLQEFRNVTRAYLEWLGEDLSFQQIESELDSLPGSYAGERGGAMLLAYAPTGSGNGGGVASGGAIGGAATPSSGGEEVVGAVALRALAGHTGTFSPGDAVAGAPLADVCEMKRLFVLPGHHGLGAGAALVRALLPAAAELGYGCMVLDTLERLEGANKLYRRLGFSACQRYNDCPLPGVLYFARQLGGEASAPSSSSFDAGDGGAFDS</sequence>
<comment type="caution">
    <text evidence="4">The sequence shown here is derived from an EMBL/GenBank/DDBJ whole genome shotgun (WGS) entry which is preliminary data.</text>
</comment>
<feature type="region of interest" description="Disordered" evidence="2">
    <location>
        <begin position="19"/>
        <end position="53"/>
    </location>
</feature>
<dbReference type="CDD" id="cd04301">
    <property type="entry name" value="NAT_SF"/>
    <property type="match status" value="1"/>
</dbReference>
<dbReference type="Gene3D" id="3.40.630.30">
    <property type="match status" value="1"/>
</dbReference>
<evidence type="ECO:0000256" key="1">
    <source>
        <dbReference type="ARBA" id="ARBA00007730"/>
    </source>
</evidence>
<accession>A0A2P6V7U7</accession>
<feature type="compositionally biased region" description="Low complexity" evidence="2">
    <location>
        <begin position="29"/>
        <end position="39"/>
    </location>
</feature>